<feature type="region of interest" description="Disordered" evidence="1">
    <location>
        <begin position="141"/>
        <end position="173"/>
    </location>
</feature>
<evidence type="ECO:0000256" key="1">
    <source>
        <dbReference type="SAM" id="MobiDB-lite"/>
    </source>
</evidence>
<dbReference type="PROSITE" id="PS51257">
    <property type="entry name" value="PROKAR_LIPOPROTEIN"/>
    <property type="match status" value="1"/>
</dbReference>
<dbReference type="EMBL" id="WIXP02000016">
    <property type="protein sequence ID" value="KAF6198512.1"/>
    <property type="molecule type" value="Genomic_DNA"/>
</dbReference>
<accession>A0A8S9WP43</accession>
<keyword evidence="2" id="KW-0732">Signal</keyword>
<evidence type="ECO:0000256" key="2">
    <source>
        <dbReference type="SAM" id="SignalP"/>
    </source>
</evidence>
<feature type="signal peptide" evidence="2">
    <location>
        <begin position="1"/>
        <end position="23"/>
    </location>
</feature>
<name>A0A8S9WP43_APOLU</name>
<organism evidence="3 4">
    <name type="scientific">Apolygus lucorum</name>
    <name type="common">Small green plant bug</name>
    <name type="synonym">Lygocoris lucorum</name>
    <dbReference type="NCBI Taxonomy" id="248454"/>
    <lineage>
        <taxon>Eukaryota</taxon>
        <taxon>Metazoa</taxon>
        <taxon>Ecdysozoa</taxon>
        <taxon>Arthropoda</taxon>
        <taxon>Hexapoda</taxon>
        <taxon>Insecta</taxon>
        <taxon>Pterygota</taxon>
        <taxon>Neoptera</taxon>
        <taxon>Paraneoptera</taxon>
        <taxon>Hemiptera</taxon>
        <taxon>Heteroptera</taxon>
        <taxon>Panheteroptera</taxon>
        <taxon>Cimicomorpha</taxon>
        <taxon>Miridae</taxon>
        <taxon>Mirini</taxon>
        <taxon>Apolygus</taxon>
    </lineage>
</organism>
<feature type="compositionally biased region" description="Basic and acidic residues" evidence="1">
    <location>
        <begin position="150"/>
        <end position="163"/>
    </location>
</feature>
<dbReference type="Proteomes" id="UP000466442">
    <property type="component" value="Linkage Group LG16"/>
</dbReference>
<dbReference type="AlphaFoldDB" id="A0A8S9WP43"/>
<gene>
    <name evidence="3" type="ORF">GE061_008260</name>
</gene>
<keyword evidence="4" id="KW-1185">Reference proteome</keyword>
<evidence type="ECO:0000313" key="4">
    <source>
        <dbReference type="Proteomes" id="UP000466442"/>
    </source>
</evidence>
<proteinExistence type="predicted"/>
<evidence type="ECO:0000313" key="3">
    <source>
        <dbReference type="EMBL" id="KAF6198512.1"/>
    </source>
</evidence>
<comment type="caution">
    <text evidence="3">The sequence shown here is derived from an EMBL/GenBank/DDBJ whole genome shotgun (WGS) entry which is preliminary data.</text>
</comment>
<protein>
    <submittedName>
        <fullName evidence="3">Uncharacterized protein</fullName>
    </submittedName>
</protein>
<sequence length="234" mass="26094">MKSFLALTMAVVAMAWSWGGSSGCNDSEPVSTPRSHTVFEMLNPMRIFHKLVESIKLVFGRAVPSFLVGVLSALKTVLGYLLGYRYAQPPKERLFSSPTIVVPGNPVLSSVLFDKYAPTPYGLPNGGYPMEPNPFWSPRRFNGMPVNNDRLSDRSDTQSEKRTSGHKSTAKDILGQTKLAKSLEKVILKQNTAKRPLRLADRSYHVSNLEHQKTNRHSKIPIIQTKASILQKSR</sequence>
<reference evidence="3" key="1">
    <citation type="journal article" date="2021" name="Mol. Ecol. Resour.">
        <title>Apolygus lucorum genome provides insights into omnivorousness and mesophyll feeding.</title>
        <authorList>
            <person name="Liu Y."/>
            <person name="Liu H."/>
            <person name="Wang H."/>
            <person name="Huang T."/>
            <person name="Liu B."/>
            <person name="Yang B."/>
            <person name="Yin L."/>
            <person name="Li B."/>
            <person name="Zhang Y."/>
            <person name="Zhang S."/>
            <person name="Jiang F."/>
            <person name="Zhang X."/>
            <person name="Ren Y."/>
            <person name="Wang B."/>
            <person name="Wang S."/>
            <person name="Lu Y."/>
            <person name="Wu K."/>
            <person name="Fan W."/>
            <person name="Wang G."/>
        </authorList>
    </citation>
    <scope>NUCLEOTIDE SEQUENCE</scope>
    <source>
        <strain evidence="3">12Hb</strain>
    </source>
</reference>
<feature type="chain" id="PRO_5035930615" evidence="2">
    <location>
        <begin position="24"/>
        <end position="234"/>
    </location>
</feature>